<proteinExistence type="predicted"/>
<keyword evidence="1" id="KW-0534">Nitrate assimilation</keyword>
<dbReference type="AlphaFoldDB" id="A0A3A8F9V8"/>
<dbReference type="GO" id="GO:0051131">
    <property type="term" value="P:chaperone-mediated protein complex assembly"/>
    <property type="evidence" value="ECO:0007669"/>
    <property type="project" value="InterPro"/>
</dbReference>
<evidence type="ECO:0000313" key="2">
    <source>
        <dbReference type="EMBL" id="RKG39790.1"/>
    </source>
</evidence>
<sequence length="220" mass="24941">MNAYKLCSALLAYPSSELQAAIDQEILPQLAQHPDWSAMLMPLLRYMADTDLIEVQENYVATFDRNPSHSLHLFEHLHGENRDRGEAMVNLLQEYQQQGFEPQGYELPDYLPLFLEFLSLQETEQATYLLNEAIHVIHYVAEKLHEHESKYASVLALVVSLATVEPQPLTVSPVRDMDEALEMFGPTVDGVEPLLTPKPDDIQIVKISPRRSVADNMGVK</sequence>
<gene>
    <name evidence="2" type="primary">narJ</name>
    <name evidence="2" type="ORF">D7V20_04090</name>
</gene>
<protein>
    <submittedName>
        <fullName evidence="2">Nitrate reductase molybdenum cofactor assembly chaperone</fullName>
    </submittedName>
</protein>
<reference evidence="2 3" key="1">
    <citation type="submission" date="2018-09" db="EMBL/GenBank/DDBJ databases">
        <title>The draft genome of Acinetobacter spp. strains.</title>
        <authorList>
            <person name="Qin J."/>
            <person name="Feng Y."/>
            <person name="Zong Z."/>
        </authorList>
    </citation>
    <scope>NUCLEOTIDE SEQUENCE [LARGE SCALE GENOMIC DNA]</scope>
    <source>
        <strain evidence="2 3">WCHAc060115</strain>
    </source>
</reference>
<dbReference type="EMBL" id="RAXT01000004">
    <property type="protein sequence ID" value="RKG39790.1"/>
    <property type="molecule type" value="Genomic_DNA"/>
</dbReference>
<dbReference type="InterPro" id="IPR036411">
    <property type="entry name" value="TorD-like_sf"/>
</dbReference>
<dbReference type="SUPFAM" id="SSF89155">
    <property type="entry name" value="TorD-like"/>
    <property type="match status" value="1"/>
</dbReference>
<dbReference type="GO" id="GO:0051082">
    <property type="term" value="F:unfolded protein binding"/>
    <property type="evidence" value="ECO:0007669"/>
    <property type="project" value="InterPro"/>
</dbReference>
<dbReference type="InterPro" id="IPR003765">
    <property type="entry name" value="NO3_reductase_chaperone_NarJ"/>
</dbReference>
<dbReference type="Proteomes" id="UP000280405">
    <property type="component" value="Unassembled WGS sequence"/>
</dbReference>
<evidence type="ECO:0000256" key="1">
    <source>
        <dbReference type="ARBA" id="ARBA00023063"/>
    </source>
</evidence>
<accession>A0A3A8F9V8</accession>
<dbReference type="NCBIfam" id="TIGR00684">
    <property type="entry name" value="narJ"/>
    <property type="match status" value="1"/>
</dbReference>
<dbReference type="PANTHER" id="PTHR43680">
    <property type="entry name" value="NITRATE REDUCTASE MOLYBDENUM COFACTOR ASSEMBLY CHAPERONE"/>
    <property type="match status" value="1"/>
</dbReference>
<dbReference type="PANTHER" id="PTHR43680:SF2">
    <property type="entry name" value="NITRATE REDUCTASE MOLYBDENUM COFACTOR ASSEMBLY CHAPERONE NARJ"/>
    <property type="match status" value="1"/>
</dbReference>
<dbReference type="GO" id="GO:0016530">
    <property type="term" value="F:metallochaperone activity"/>
    <property type="evidence" value="ECO:0007669"/>
    <property type="project" value="TreeGrafter"/>
</dbReference>
<keyword evidence="3" id="KW-1185">Reference proteome</keyword>
<name>A0A3A8F9V8_9GAMM</name>
<evidence type="ECO:0000313" key="3">
    <source>
        <dbReference type="Proteomes" id="UP000280405"/>
    </source>
</evidence>
<dbReference type="InterPro" id="IPR020945">
    <property type="entry name" value="DMSO/NO3_reduct_chaperone"/>
</dbReference>
<comment type="caution">
    <text evidence="2">The sequence shown here is derived from an EMBL/GenBank/DDBJ whole genome shotgun (WGS) entry which is preliminary data.</text>
</comment>
<dbReference type="GO" id="GO:0042128">
    <property type="term" value="P:nitrate assimilation"/>
    <property type="evidence" value="ECO:0007669"/>
    <property type="project" value="UniProtKB-KW"/>
</dbReference>
<dbReference type="Pfam" id="PF02613">
    <property type="entry name" value="Nitrate_red_del"/>
    <property type="match status" value="1"/>
</dbReference>
<organism evidence="2 3">
    <name type="scientific">Acinetobacter rongchengensis</name>
    <dbReference type="NCBI Taxonomy" id="2419601"/>
    <lineage>
        <taxon>Bacteria</taxon>
        <taxon>Pseudomonadati</taxon>
        <taxon>Pseudomonadota</taxon>
        <taxon>Gammaproteobacteria</taxon>
        <taxon>Moraxellales</taxon>
        <taxon>Moraxellaceae</taxon>
        <taxon>Acinetobacter</taxon>
    </lineage>
</organism>
<dbReference type="RefSeq" id="WP_120383060.1">
    <property type="nucleotide sequence ID" value="NZ_RAXT01000004.1"/>
</dbReference>
<dbReference type="Gene3D" id="1.10.3480.10">
    <property type="entry name" value="TorD-like"/>
    <property type="match status" value="1"/>
</dbReference>
<dbReference type="OrthoDB" id="8478585at2"/>